<proteinExistence type="predicted"/>
<dbReference type="EMBL" id="CP015970">
    <property type="protein sequence ID" value="AOZ46152.1"/>
    <property type="molecule type" value="Genomic_DNA"/>
</dbReference>
<protein>
    <submittedName>
        <fullName evidence="1">Uncharacterized protein</fullName>
    </submittedName>
</protein>
<gene>
    <name evidence="2" type="ORF">A8L58_04820</name>
    <name evidence="1" type="ORF">AXH35_03355</name>
</gene>
<dbReference type="Proteomes" id="UP000178666">
    <property type="component" value="Chromosome"/>
</dbReference>
<name>A0AAC9FBU1_9ACTN</name>
<sequence length="109" mass="12316">MADVEPGVLTVWSQVQPDFSTHDQRQAVNAWRSADAWVAARVRFRPARPGRDVPEDLVQAVRLLTARYLARRNSPDGFLGMGEFGPARVPINDRDVNSLIAPYRRVVFE</sequence>
<keyword evidence="4" id="KW-1185">Reference proteome</keyword>
<evidence type="ECO:0000313" key="4">
    <source>
        <dbReference type="Proteomes" id="UP000178666"/>
    </source>
</evidence>
<evidence type="ECO:0000313" key="3">
    <source>
        <dbReference type="Proteomes" id="UP000075221"/>
    </source>
</evidence>
<dbReference type="EMBL" id="CP014352">
    <property type="protein sequence ID" value="AMS04663.1"/>
    <property type="molecule type" value="Genomic_DNA"/>
</dbReference>
<dbReference type="Proteomes" id="UP000075221">
    <property type="component" value="Chromosome"/>
</dbReference>
<reference evidence="1 3" key="2">
    <citation type="submission" date="2016-02" db="EMBL/GenBank/DDBJ databases">
        <title>Complete Genome Sequence of Propionibacterium acidipropionici ATCC 55737.</title>
        <authorList>
            <person name="Luna Flores C.H."/>
            <person name="Nielsen L.K."/>
            <person name="Marcellin E."/>
        </authorList>
    </citation>
    <scope>NUCLEOTIDE SEQUENCE [LARGE SCALE GENOMIC DNA]</scope>
    <source>
        <strain evidence="1 3">ATCC 55737</strain>
    </source>
</reference>
<organism evidence="1 3">
    <name type="scientific">Acidipropionibacterium acidipropionici</name>
    <dbReference type="NCBI Taxonomy" id="1748"/>
    <lineage>
        <taxon>Bacteria</taxon>
        <taxon>Bacillati</taxon>
        <taxon>Actinomycetota</taxon>
        <taxon>Actinomycetes</taxon>
        <taxon>Propionibacteriales</taxon>
        <taxon>Propionibacteriaceae</taxon>
        <taxon>Acidipropionibacterium</taxon>
    </lineage>
</organism>
<reference evidence="2 4" key="1">
    <citation type="journal article" date="2016" name="Plant Dis.">
        <title>Improved production of propionic acid using genome shuffling.</title>
        <authorList>
            <person name="Luna-Flores C.H."/>
            <person name="Palfreyman R.W."/>
            <person name="Kromer J.O."/>
            <person name="Nielsen L.K."/>
            <person name="Marcellin E."/>
        </authorList>
    </citation>
    <scope>NUCLEOTIDE SEQUENCE [LARGE SCALE GENOMIC DNA]</scope>
    <source>
        <strain evidence="2 4">F3E8</strain>
    </source>
</reference>
<evidence type="ECO:0000313" key="1">
    <source>
        <dbReference type="EMBL" id="AMS04663.1"/>
    </source>
</evidence>
<dbReference type="AlphaFoldDB" id="A0AAC9FBU1"/>
<accession>A0AAC9FBU1</accession>
<dbReference type="RefSeq" id="WP_062819079.1">
    <property type="nucleotide sequence ID" value="NZ_CP014352.1"/>
</dbReference>
<evidence type="ECO:0000313" key="2">
    <source>
        <dbReference type="EMBL" id="AOZ46152.1"/>
    </source>
</evidence>